<sequence>MVREGFVVALPEAADGQPRWMRVVGDAVVQSGEGTNWLSACGLAALPEGCVVMLTPPAALTPLHFIVYPDLAARQGRAAARLAAVSDAIVPAERLFAVDNGNNDPARPHVVASLTRADMVHWLAWCAQHGLDPDLIVPAPLFLPEPETGFTRGMVAGAAVLRGTDMAAPGDMAALLLPADALVRDISDAIVEDAMVAALAAPPINLRSSEFAKQRQRTIDNRALRRMALWTGLILLASLLIALIGIARYRMEAARLDRDSLALAQQVLPQATDLIAAQAEIEARLAVRGAGGSTFSAPLSGLINAMQGAPGVAVTALSRDPDGLLRVTLAAARAQDINIVLVALQSAGFTITATSSQDPGGRTLADITVKA</sequence>
<dbReference type="SUPFAM" id="SSF53067">
    <property type="entry name" value="Actin-like ATPase domain"/>
    <property type="match status" value="1"/>
</dbReference>
<dbReference type="InterPro" id="IPR043129">
    <property type="entry name" value="ATPase_NBD"/>
</dbReference>
<evidence type="ECO:0000256" key="2">
    <source>
        <dbReference type="ARBA" id="ARBA00005318"/>
    </source>
</evidence>
<keyword evidence="5" id="KW-0997">Cell inner membrane</keyword>
<dbReference type="Gene3D" id="3.30.420.380">
    <property type="match status" value="1"/>
</dbReference>
<dbReference type="AlphaFoldDB" id="A0A7W6DI96"/>
<gene>
    <name evidence="12" type="ORF">GGR44_000721</name>
</gene>
<dbReference type="NCBIfam" id="TIGR01709">
    <property type="entry name" value="typeII_sec_gspL"/>
    <property type="match status" value="1"/>
</dbReference>
<keyword evidence="3" id="KW-0813">Transport</keyword>
<accession>A0A7W6DI96</accession>
<dbReference type="Proteomes" id="UP000552757">
    <property type="component" value="Unassembled WGS sequence"/>
</dbReference>
<name>A0A7W6DI96_9SPHN</name>
<evidence type="ECO:0000256" key="10">
    <source>
        <dbReference type="SAM" id="Phobius"/>
    </source>
</evidence>
<evidence type="ECO:0000256" key="6">
    <source>
        <dbReference type="ARBA" id="ARBA00022692"/>
    </source>
</evidence>
<keyword evidence="9 10" id="KW-0472">Membrane</keyword>
<evidence type="ECO:0000256" key="7">
    <source>
        <dbReference type="ARBA" id="ARBA00022927"/>
    </source>
</evidence>
<keyword evidence="6 10" id="KW-0812">Transmembrane</keyword>
<evidence type="ECO:0000313" key="13">
    <source>
        <dbReference type="Proteomes" id="UP000552757"/>
    </source>
</evidence>
<dbReference type="GO" id="GO:0005886">
    <property type="term" value="C:plasma membrane"/>
    <property type="evidence" value="ECO:0007669"/>
    <property type="project" value="UniProtKB-SubCell"/>
</dbReference>
<dbReference type="Pfam" id="PF12693">
    <property type="entry name" value="GspL_C"/>
    <property type="match status" value="1"/>
</dbReference>
<keyword evidence="7" id="KW-0653">Protein transport</keyword>
<evidence type="ECO:0000313" key="12">
    <source>
        <dbReference type="EMBL" id="MBB3981090.1"/>
    </source>
</evidence>
<comment type="caution">
    <text evidence="12">The sequence shown here is derived from an EMBL/GenBank/DDBJ whole genome shotgun (WGS) entry which is preliminary data.</text>
</comment>
<feature type="transmembrane region" description="Helical" evidence="10">
    <location>
        <begin position="227"/>
        <end position="249"/>
    </location>
</feature>
<comment type="subcellular location">
    <subcellularLocation>
        <location evidence="1">Cell inner membrane</location>
    </subcellularLocation>
</comment>
<comment type="similarity">
    <text evidence="2">Belongs to the GSP L family.</text>
</comment>
<keyword evidence="4" id="KW-1003">Cell membrane</keyword>
<dbReference type="GO" id="GO:0009276">
    <property type="term" value="C:Gram-negative-bacterium-type cell wall"/>
    <property type="evidence" value="ECO:0007669"/>
    <property type="project" value="InterPro"/>
</dbReference>
<evidence type="ECO:0000256" key="9">
    <source>
        <dbReference type="ARBA" id="ARBA00023136"/>
    </source>
</evidence>
<evidence type="ECO:0000256" key="1">
    <source>
        <dbReference type="ARBA" id="ARBA00004533"/>
    </source>
</evidence>
<reference evidence="12 13" key="1">
    <citation type="submission" date="2020-08" db="EMBL/GenBank/DDBJ databases">
        <title>Genomic Encyclopedia of Type Strains, Phase IV (KMG-IV): sequencing the most valuable type-strain genomes for metagenomic binning, comparative biology and taxonomic classification.</title>
        <authorList>
            <person name="Goeker M."/>
        </authorList>
    </citation>
    <scope>NUCLEOTIDE SEQUENCE [LARGE SCALE GENOMIC DNA]</scope>
    <source>
        <strain evidence="12 13">DSM 29348</strain>
    </source>
</reference>
<dbReference type="EMBL" id="JACIEB010000001">
    <property type="protein sequence ID" value="MBB3981090.1"/>
    <property type="molecule type" value="Genomic_DNA"/>
</dbReference>
<protein>
    <submittedName>
        <fullName evidence="12">General secretion pathway protein L</fullName>
    </submittedName>
</protein>
<evidence type="ECO:0000256" key="5">
    <source>
        <dbReference type="ARBA" id="ARBA00022519"/>
    </source>
</evidence>
<evidence type="ECO:0000256" key="8">
    <source>
        <dbReference type="ARBA" id="ARBA00022989"/>
    </source>
</evidence>
<dbReference type="InterPro" id="IPR007812">
    <property type="entry name" value="T2SS_protein-GspL"/>
</dbReference>
<keyword evidence="8 10" id="KW-1133">Transmembrane helix</keyword>
<dbReference type="InterPro" id="IPR025691">
    <property type="entry name" value="GspL_pp_dom"/>
</dbReference>
<evidence type="ECO:0000256" key="4">
    <source>
        <dbReference type="ARBA" id="ARBA00022475"/>
    </source>
</evidence>
<dbReference type="GO" id="GO:0015627">
    <property type="term" value="C:type II protein secretion system complex"/>
    <property type="evidence" value="ECO:0007669"/>
    <property type="project" value="InterPro"/>
</dbReference>
<evidence type="ECO:0000256" key="3">
    <source>
        <dbReference type="ARBA" id="ARBA00022448"/>
    </source>
</evidence>
<dbReference type="GO" id="GO:0015628">
    <property type="term" value="P:protein secretion by the type II secretion system"/>
    <property type="evidence" value="ECO:0007669"/>
    <property type="project" value="InterPro"/>
</dbReference>
<proteinExistence type="inferred from homology"/>
<evidence type="ECO:0000259" key="11">
    <source>
        <dbReference type="Pfam" id="PF12693"/>
    </source>
</evidence>
<organism evidence="12 13">
    <name type="scientific">Sphingobium fontiphilum</name>
    <dbReference type="NCBI Taxonomy" id="944425"/>
    <lineage>
        <taxon>Bacteria</taxon>
        <taxon>Pseudomonadati</taxon>
        <taxon>Pseudomonadota</taxon>
        <taxon>Alphaproteobacteria</taxon>
        <taxon>Sphingomonadales</taxon>
        <taxon>Sphingomonadaceae</taxon>
        <taxon>Sphingobium</taxon>
    </lineage>
</organism>
<feature type="domain" description="GspL periplasmic" evidence="11">
    <location>
        <begin position="222"/>
        <end position="362"/>
    </location>
</feature>
<keyword evidence="13" id="KW-1185">Reference proteome</keyword>